<evidence type="ECO:0000313" key="2">
    <source>
        <dbReference type="Proteomes" id="UP000186922"/>
    </source>
</evidence>
<dbReference type="Proteomes" id="UP000186922">
    <property type="component" value="Unassembled WGS sequence"/>
</dbReference>
<reference evidence="1 2" key="1">
    <citation type="journal article" date="2016" name="Nat. Commun.">
        <title>Extremotolerant tardigrade genome and improved radiotolerance of human cultured cells by tardigrade-unique protein.</title>
        <authorList>
            <person name="Hashimoto T."/>
            <person name="Horikawa D.D."/>
            <person name="Saito Y."/>
            <person name="Kuwahara H."/>
            <person name="Kozuka-Hata H."/>
            <person name="Shin-I T."/>
            <person name="Minakuchi Y."/>
            <person name="Ohishi K."/>
            <person name="Motoyama A."/>
            <person name="Aizu T."/>
            <person name="Enomoto A."/>
            <person name="Kondo K."/>
            <person name="Tanaka S."/>
            <person name="Hara Y."/>
            <person name="Koshikawa S."/>
            <person name="Sagara H."/>
            <person name="Miura T."/>
            <person name="Yokobori S."/>
            <person name="Miyagawa K."/>
            <person name="Suzuki Y."/>
            <person name="Kubo T."/>
            <person name="Oyama M."/>
            <person name="Kohara Y."/>
            <person name="Fujiyama A."/>
            <person name="Arakawa K."/>
            <person name="Katayama T."/>
            <person name="Toyoda A."/>
            <person name="Kunieda T."/>
        </authorList>
    </citation>
    <scope>NUCLEOTIDE SEQUENCE [LARGE SCALE GENOMIC DNA]</scope>
    <source>
        <strain evidence="1 2">YOKOZUNA-1</strain>
    </source>
</reference>
<proteinExistence type="predicted"/>
<dbReference type="AlphaFoldDB" id="A0A1D1W2G4"/>
<comment type="caution">
    <text evidence="1">The sequence shown here is derived from an EMBL/GenBank/DDBJ whole genome shotgun (WGS) entry which is preliminary data.</text>
</comment>
<accession>A0A1D1W2G4</accession>
<protein>
    <submittedName>
        <fullName evidence="1">Uncharacterized protein</fullName>
    </submittedName>
</protein>
<sequence>MKQYCQNSCSFVVSNGQPINNDPYYGQVKVLQVSFTCGGDENEGMRKQLTAKKIQLRRA</sequence>
<name>A0A1D1W2G4_RAMVA</name>
<organism evidence="1 2">
    <name type="scientific">Ramazzottius varieornatus</name>
    <name type="common">Water bear</name>
    <name type="synonym">Tardigrade</name>
    <dbReference type="NCBI Taxonomy" id="947166"/>
    <lineage>
        <taxon>Eukaryota</taxon>
        <taxon>Metazoa</taxon>
        <taxon>Ecdysozoa</taxon>
        <taxon>Tardigrada</taxon>
        <taxon>Eutardigrada</taxon>
        <taxon>Parachela</taxon>
        <taxon>Hypsibioidea</taxon>
        <taxon>Ramazzottiidae</taxon>
        <taxon>Ramazzottius</taxon>
    </lineage>
</organism>
<dbReference type="EMBL" id="BDGG01000015">
    <property type="protein sequence ID" value="GAV07466.1"/>
    <property type="molecule type" value="Genomic_DNA"/>
</dbReference>
<evidence type="ECO:0000313" key="1">
    <source>
        <dbReference type="EMBL" id="GAV07466.1"/>
    </source>
</evidence>
<gene>
    <name evidence="1" type="primary">RvY_17296-1</name>
    <name evidence="1" type="synonym">RvY_17296.1</name>
    <name evidence="1" type="ORF">RvY_17296</name>
</gene>
<keyword evidence="2" id="KW-1185">Reference proteome</keyword>